<dbReference type="HOGENOM" id="CLU_1150786_0_0_0"/>
<dbReference type="InParanoid" id="Q0EXR3"/>
<feature type="transmembrane region" description="Helical" evidence="1">
    <location>
        <begin position="200"/>
        <end position="216"/>
    </location>
</feature>
<name>Q0EXR3_9PROT</name>
<reference evidence="2 3" key="1">
    <citation type="submission" date="2006-09" db="EMBL/GenBank/DDBJ databases">
        <authorList>
            <person name="Emerson D."/>
            <person name="Ferriera S."/>
            <person name="Johnson J."/>
            <person name="Kravitz S."/>
            <person name="Halpern A."/>
            <person name="Remington K."/>
            <person name="Beeson K."/>
            <person name="Tran B."/>
            <person name="Rogers Y.-H."/>
            <person name="Friedman R."/>
            <person name="Venter J.C."/>
        </authorList>
    </citation>
    <scope>NUCLEOTIDE SEQUENCE [LARGE SCALE GENOMIC DNA]</scope>
    <source>
        <strain evidence="2 3">PV-1</strain>
    </source>
</reference>
<organism evidence="2 3">
    <name type="scientific">Mariprofundus ferrooxydans PV-1</name>
    <dbReference type="NCBI Taxonomy" id="314345"/>
    <lineage>
        <taxon>Bacteria</taxon>
        <taxon>Pseudomonadati</taxon>
        <taxon>Pseudomonadota</taxon>
        <taxon>Candidatius Mariprofundia</taxon>
        <taxon>Mariprofundales</taxon>
        <taxon>Mariprofundaceae</taxon>
        <taxon>Mariprofundus</taxon>
    </lineage>
</organism>
<feature type="transmembrane region" description="Helical" evidence="1">
    <location>
        <begin position="12"/>
        <end position="31"/>
    </location>
</feature>
<evidence type="ECO:0008006" key="4">
    <source>
        <dbReference type="Google" id="ProtNLM"/>
    </source>
</evidence>
<gene>
    <name evidence="2" type="ORF">SPV1_00877</name>
</gene>
<comment type="caution">
    <text evidence="2">The sequence shown here is derived from an EMBL/GenBank/DDBJ whole genome shotgun (WGS) entry which is preliminary data.</text>
</comment>
<feature type="transmembrane region" description="Helical" evidence="1">
    <location>
        <begin position="64"/>
        <end position="86"/>
    </location>
</feature>
<evidence type="ECO:0000256" key="1">
    <source>
        <dbReference type="SAM" id="Phobius"/>
    </source>
</evidence>
<feature type="transmembrane region" description="Helical" evidence="1">
    <location>
        <begin position="133"/>
        <end position="153"/>
    </location>
</feature>
<accession>Q0EXR3</accession>
<dbReference type="Proteomes" id="UP000005297">
    <property type="component" value="Unassembled WGS sequence"/>
</dbReference>
<keyword evidence="1" id="KW-1133">Transmembrane helix</keyword>
<dbReference type="EMBL" id="AATS01000012">
    <property type="protein sequence ID" value="EAU54139.1"/>
    <property type="molecule type" value="Genomic_DNA"/>
</dbReference>
<evidence type="ECO:0000313" key="3">
    <source>
        <dbReference type="Proteomes" id="UP000005297"/>
    </source>
</evidence>
<evidence type="ECO:0000313" key="2">
    <source>
        <dbReference type="EMBL" id="EAU54139.1"/>
    </source>
</evidence>
<feature type="transmembrane region" description="Helical" evidence="1">
    <location>
        <begin position="107"/>
        <end position="127"/>
    </location>
</feature>
<feature type="transmembrane region" description="Helical" evidence="1">
    <location>
        <begin position="38"/>
        <end position="58"/>
    </location>
</feature>
<dbReference type="STRING" id="314344.AL013_00980"/>
<dbReference type="OrthoDB" id="5293862at2"/>
<dbReference type="RefSeq" id="WP_009850476.1">
    <property type="nucleotide sequence ID" value="NZ_DS022295.1"/>
</dbReference>
<dbReference type="AlphaFoldDB" id="Q0EXR3"/>
<keyword evidence="1" id="KW-0812">Transmembrane</keyword>
<sequence length="241" mass="26961">MFASMTIGDIVLNALLAVGILQLAWFSVMLLRRGVPPASIQHAVMPLLTIWILMWPVYSDSRSLWIGLVTLIFTSALAASLNAPFWQHLRLAWTAKPLEVEMRIYQGIVLPPLAYPIMTLFVASIWFRNIPEFGFGLALCLCLAFPAAYWTDYLGQHMPRMLKLGFPAHPEQTLVGHLVLIIICIVLLCWSLHIYHGTDWQALFIATLITALTASATRALIPGQWYAPAAVLSMGFVMWVL</sequence>
<keyword evidence="3" id="KW-1185">Reference proteome</keyword>
<protein>
    <recommendedName>
        <fullName evidence="4">Phosphatidate cytidylyltransferase</fullName>
    </recommendedName>
</protein>
<feature type="transmembrane region" description="Helical" evidence="1">
    <location>
        <begin position="174"/>
        <end position="194"/>
    </location>
</feature>
<proteinExistence type="predicted"/>
<keyword evidence="1" id="KW-0472">Membrane</keyword>